<feature type="coiled-coil region" evidence="8">
    <location>
        <begin position="314"/>
        <end position="341"/>
    </location>
</feature>
<dbReference type="Proteomes" id="UP000182798">
    <property type="component" value="Unassembled WGS sequence"/>
</dbReference>
<evidence type="ECO:0000313" key="15">
    <source>
        <dbReference type="Proteomes" id="UP000278334"/>
    </source>
</evidence>
<dbReference type="OrthoDB" id="5296315at2"/>
<dbReference type="EMBL" id="CP024634">
    <property type="protein sequence ID" value="AYQ57188.1"/>
    <property type="molecule type" value="Genomic_DNA"/>
</dbReference>
<name>A0A1J5TXC9_9GAMM</name>
<feature type="signal peptide" evidence="10">
    <location>
        <begin position="1"/>
        <end position="23"/>
    </location>
</feature>
<evidence type="ECO:0000313" key="13">
    <source>
        <dbReference type="EMBL" id="OIR25410.1"/>
    </source>
</evidence>
<protein>
    <submittedName>
        <fullName evidence="11">Outer membrane efflux protein</fullName>
    </submittedName>
    <submittedName>
        <fullName evidence="12">Probable outer membrane protein</fullName>
    </submittedName>
</protein>
<evidence type="ECO:0000256" key="8">
    <source>
        <dbReference type="SAM" id="Coils"/>
    </source>
</evidence>
<evidence type="ECO:0000256" key="10">
    <source>
        <dbReference type="SAM" id="SignalP"/>
    </source>
</evidence>
<dbReference type="EMBL" id="CAESAQ020000090">
    <property type="protein sequence ID" value="CAB5505395.1"/>
    <property type="molecule type" value="Genomic_DNA"/>
</dbReference>
<evidence type="ECO:0000313" key="12">
    <source>
        <dbReference type="EMBL" id="CAB5505395.1"/>
    </source>
</evidence>
<dbReference type="KEGG" id="bthg:MS2017_1502"/>
<comment type="similarity">
    <text evidence="2">Belongs to the outer membrane factor (OMF) (TC 1.B.17) family.</text>
</comment>
<evidence type="ECO:0000313" key="11">
    <source>
        <dbReference type="EMBL" id="AYQ57188.1"/>
    </source>
</evidence>
<keyword evidence="7" id="KW-0998">Cell outer membrane</keyword>
<keyword evidence="4" id="KW-1134">Transmembrane beta strand</keyword>
<dbReference type="InterPro" id="IPR003423">
    <property type="entry name" value="OMP_efflux"/>
</dbReference>
<dbReference type="GO" id="GO:0009279">
    <property type="term" value="C:cell outer membrane"/>
    <property type="evidence" value="ECO:0007669"/>
    <property type="project" value="UniProtKB-SubCell"/>
</dbReference>
<evidence type="ECO:0000256" key="4">
    <source>
        <dbReference type="ARBA" id="ARBA00022452"/>
    </source>
</evidence>
<reference evidence="13" key="2">
    <citation type="journal article" date="2017" name="Stand. Genomic Sci.">
        <title>Genome sequence of the sulfur-oxidizing Bathymodiolus thermophilus gill endosymbiont.</title>
        <authorList>
            <person name="Ponnudurai R."/>
            <person name="Sayavedra L."/>
            <person name="Kleiner M."/>
            <person name="Heiden S.E."/>
            <person name="Thurmer A."/>
            <person name="Felbeck H."/>
            <person name="Schluter R."/>
            <person name="Sievert S.M."/>
            <person name="Daniel R."/>
            <person name="Schweder T."/>
            <person name="Markert S."/>
        </authorList>
    </citation>
    <scope>NUCLEOTIDE SEQUENCE</scope>
    <source>
        <strain evidence="13">BAT/CrabSpa'14</strain>
    </source>
</reference>
<sequence length="523" mass="59456">MILNNKITITALLLCALVMNANARTNGAFSLPNLINKAIAYHPSIKSSVFLENSAKDEITGAKWRYFPTPSFSVKQVKASSTDINYGGDERIALLSFSQPLWAGGAIDARLENSREKFSVAHESTRIAERDLALKVIKAYSRWYDSFLKKEAYGKSKKEHDMLNVRLKRRIEQGLSSISDLKLATSRTTQSGTNLNSAIIQHENALRNLEELLGLKLDPEALIRDFYIIEFGNNLEKLKSRALLLSPQIKKNQAESRALKSELKQAKASLYPGINLRVERQWGDFTRAESSPQDRIFLELNSSFGAGLSSLSQVKQIKHRYKSAQSKIQDAKNKIAQQIELDWASSKSYKQQQELLLISLENIKEVQKSWYRQFLAGRKQWNDVMTSIREVSQLEAQLANVYAETATVNWRIFIYVKRMNNILKPFSNTKPKRTLNSSKTLWRPGVENVPQAGISDKVLDLIFTKDEDEVDKIVWSADVETHQNIIKTVKDNGFSNFIKKMDNWSPSKKTSDKSIQFSPKGEK</sequence>
<dbReference type="GO" id="GO:1990281">
    <property type="term" value="C:efflux pump complex"/>
    <property type="evidence" value="ECO:0007669"/>
    <property type="project" value="TreeGrafter"/>
</dbReference>
<reference evidence="14" key="1">
    <citation type="submission" date="2016-09" db="EMBL/GenBank/DDBJ databases">
        <title>Genome Sequence of Bathymodiolus thermophilus sulfur-oxidizing gill endosymbiont.</title>
        <authorList>
            <person name="Ponnudurai R."/>
            <person name="Kleiner M."/>
            <person name="Sayavedra L."/>
            <person name="Thuermer A."/>
            <person name="Felbeck H."/>
            <person name="Schlueter R."/>
            <person name="Schweder T."/>
            <person name="Markert S."/>
        </authorList>
    </citation>
    <scope>NUCLEOTIDE SEQUENCE [LARGE SCALE GENOMIC DNA]</scope>
    <source>
        <strain evidence="14">BAT/CrabSpa'14</strain>
    </source>
</reference>
<reference evidence="12 16" key="4">
    <citation type="submission" date="2020-05" db="EMBL/GenBank/DDBJ databases">
        <authorList>
            <person name="Petersen J."/>
            <person name="Sayavedra L."/>
        </authorList>
    </citation>
    <scope>NUCLEOTIDE SEQUENCE [LARGE SCALE GENOMIC DNA]</scope>
    <source>
        <strain evidence="12">B thermophilus SOXS</strain>
    </source>
</reference>
<feature type="region of interest" description="Disordered" evidence="9">
    <location>
        <begin position="504"/>
        <end position="523"/>
    </location>
</feature>
<proteinExistence type="inferred from homology"/>
<dbReference type="InterPro" id="IPR051906">
    <property type="entry name" value="TolC-like"/>
</dbReference>
<keyword evidence="10" id="KW-0732">Signal</keyword>
<evidence type="ECO:0000256" key="5">
    <source>
        <dbReference type="ARBA" id="ARBA00022692"/>
    </source>
</evidence>
<accession>A0A1J5TXC9</accession>
<feature type="chain" id="PRO_5044561947" evidence="10">
    <location>
        <begin position="24"/>
        <end position="523"/>
    </location>
</feature>
<keyword evidence="3" id="KW-0813">Transport</keyword>
<dbReference type="RefSeq" id="WP_071563534.1">
    <property type="nucleotide sequence ID" value="NZ_CAESAQ020000090.1"/>
</dbReference>
<dbReference type="Pfam" id="PF02321">
    <property type="entry name" value="OEP"/>
    <property type="match status" value="1"/>
</dbReference>
<evidence type="ECO:0000313" key="16">
    <source>
        <dbReference type="Proteomes" id="UP000643672"/>
    </source>
</evidence>
<keyword evidence="8" id="KW-0175">Coiled coil</keyword>
<dbReference type="Proteomes" id="UP000643672">
    <property type="component" value="Unassembled WGS sequence"/>
</dbReference>
<evidence type="ECO:0000256" key="9">
    <source>
        <dbReference type="SAM" id="MobiDB-lite"/>
    </source>
</evidence>
<evidence type="ECO:0000256" key="2">
    <source>
        <dbReference type="ARBA" id="ARBA00007613"/>
    </source>
</evidence>
<dbReference type="PANTHER" id="PTHR30026">
    <property type="entry name" value="OUTER MEMBRANE PROTEIN TOLC"/>
    <property type="match status" value="1"/>
</dbReference>
<evidence type="ECO:0000313" key="14">
    <source>
        <dbReference type="Proteomes" id="UP000182798"/>
    </source>
</evidence>
<feature type="compositionally biased region" description="Polar residues" evidence="9">
    <location>
        <begin position="504"/>
        <end position="517"/>
    </location>
</feature>
<keyword evidence="6" id="KW-0472">Membrane</keyword>
<evidence type="ECO:0000256" key="7">
    <source>
        <dbReference type="ARBA" id="ARBA00023237"/>
    </source>
</evidence>
<gene>
    <name evidence="13" type="ORF">BGC33_13375</name>
    <name evidence="11" type="ORF">MS2017_1502</name>
    <name evidence="12" type="ORF">THERMOS_2117</name>
</gene>
<dbReference type="Proteomes" id="UP000278334">
    <property type="component" value="Chromosome"/>
</dbReference>
<dbReference type="SUPFAM" id="SSF56954">
    <property type="entry name" value="Outer membrane efflux proteins (OEP)"/>
    <property type="match status" value="1"/>
</dbReference>
<evidence type="ECO:0000256" key="1">
    <source>
        <dbReference type="ARBA" id="ARBA00004442"/>
    </source>
</evidence>
<keyword evidence="5" id="KW-0812">Transmembrane</keyword>
<dbReference type="GO" id="GO:0015288">
    <property type="term" value="F:porin activity"/>
    <property type="evidence" value="ECO:0007669"/>
    <property type="project" value="TreeGrafter"/>
</dbReference>
<evidence type="ECO:0000256" key="6">
    <source>
        <dbReference type="ARBA" id="ARBA00023136"/>
    </source>
</evidence>
<dbReference type="GO" id="GO:0015562">
    <property type="term" value="F:efflux transmembrane transporter activity"/>
    <property type="evidence" value="ECO:0007669"/>
    <property type="project" value="InterPro"/>
</dbReference>
<organism evidence="13 14">
    <name type="scientific">Bathymodiolus thermophilus thioautotrophic gill symbiont</name>
    <dbReference type="NCBI Taxonomy" id="2360"/>
    <lineage>
        <taxon>Bacteria</taxon>
        <taxon>Pseudomonadati</taxon>
        <taxon>Pseudomonadota</taxon>
        <taxon>Gammaproteobacteria</taxon>
        <taxon>sulfur-oxidizing symbionts</taxon>
    </lineage>
</organism>
<evidence type="ECO:0000256" key="3">
    <source>
        <dbReference type="ARBA" id="ARBA00022448"/>
    </source>
</evidence>
<dbReference type="Gene3D" id="1.20.1600.10">
    <property type="entry name" value="Outer membrane efflux proteins (OEP)"/>
    <property type="match status" value="1"/>
</dbReference>
<dbReference type="AlphaFoldDB" id="A0A1J5TXC9"/>
<dbReference type="EMBL" id="MIQH01000333">
    <property type="protein sequence ID" value="OIR25410.1"/>
    <property type="molecule type" value="Genomic_DNA"/>
</dbReference>
<dbReference type="PANTHER" id="PTHR30026:SF20">
    <property type="entry name" value="OUTER MEMBRANE PROTEIN TOLC"/>
    <property type="match status" value="1"/>
</dbReference>
<reference evidence="11 15" key="3">
    <citation type="submission" date="2017-11" db="EMBL/GenBank/DDBJ databases">
        <title>Genome sequence of the bacterial symbiont EPR9N from a vent mussel Bathymodiolus thermophilus.</title>
        <authorList>
            <person name="Won Y.-J."/>
        </authorList>
    </citation>
    <scope>NUCLEOTIDE SEQUENCE [LARGE SCALE GENOMIC DNA]</scope>
    <source>
        <strain evidence="11 15">EPR9N</strain>
    </source>
</reference>
<comment type="subcellular location">
    <subcellularLocation>
        <location evidence="1">Cell outer membrane</location>
    </subcellularLocation>
</comment>
<keyword evidence="16" id="KW-1185">Reference proteome</keyword>